<dbReference type="SUPFAM" id="SSF52540">
    <property type="entry name" value="P-loop containing nucleoside triphosphate hydrolases"/>
    <property type="match status" value="1"/>
</dbReference>
<feature type="transmembrane region" description="Helical" evidence="13">
    <location>
        <begin position="140"/>
        <end position="159"/>
    </location>
</feature>
<gene>
    <name evidence="16" type="primary">cydD</name>
    <name evidence="16" type="ORF">GTPT_2751</name>
</gene>
<dbReference type="eggNOG" id="COG4988">
    <property type="taxonomic scope" value="Bacteria"/>
</dbReference>
<evidence type="ECO:0000256" key="6">
    <source>
        <dbReference type="ARBA" id="ARBA00022519"/>
    </source>
</evidence>
<keyword evidence="16" id="KW-0378">Hydrolase</keyword>
<dbReference type="InterPro" id="IPR017871">
    <property type="entry name" value="ABC_transporter-like_CS"/>
</dbReference>
<dbReference type="EMBL" id="JMPR01000041">
    <property type="protein sequence ID" value="KFD18019.1"/>
    <property type="molecule type" value="Genomic_DNA"/>
</dbReference>
<dbReference type="GO" id="GO:0005886">
    <property type="term" value="C:plasma membrane"/>
    <property type="evidence" value="ECO:0007669"/>
    <property type="project" value="UniProtKB-SubCell"/>
</dbReference>
<accession>A0A085JC23</accession>
<dbReference type="SMART" id="SM00382">
    <property type="entry name" value="AAA"/>
    <property type="match status" value="1"/>
</dbReference>
<comment type="subcellular location">
    <subcellularLocation>
        <location evidence="1">Cell inner membrane</location>
        <topology evidence="1">Multi-pass membrane protein</topology>
    </subcellularLocation>
</comment>
<dbReference type="InterPro" id="IPR036640">
    <property type="entry name" value="ABC1_TM_sf"/>
</dbReference>
<dbReference type="PANTHER" id="PTHR24221:SF261">
    <property type="entry name" value="GLUTATHIONE_L-CYSTEINE TRANSPORT SYSTEM ATP-BINDING_PERMEASE PROTEIN CYDD"/>
    <property type="match status" value="1"/>
</dbReference>
<keyword evidence="4" id="KW-0813">Transport</keyword>
<evidence type="ECO:0000313" key="16">
    <source>
        <dbReference type="EMBL" id="KFD18019.1"/>
    </source>
</evidence>
<evidence type="ECO:0000256" key="7">
    <source>
        <dbReference type="ARBA" id="ARBA00022692"/>
    </source>
</evidence>
<reference evidence="16 17" key="1">
    <citation type="submission" date="2014-05" db="EMBL/GenBank/DDBJ databases">
        <title>ATOL: Assembling a taxonomically balanced genome-scale reconstruction of the evolutionary history of the Enterobacteriaceae.</title>
        <authorList>
            <person name="Plunkett G.III."/>
            <person name="Neeno-Eckwall E.C."/>
            <person name="Glasner J.D."/>
            <person name="Perna N.T."/>
        </authorList>
    </citation>
    <scope>NUCLEOTIDE SEQUENCE [LARGE SCALE GENOMIC DNA]</scope>
    <source>
        <strain evidence="16 17">ATCC 33301</strain>
    </source>
</reference>
<name>A0A085JC23_9GAMM</name>
<feature type="transmembrane region" description="Helical" evidence="13">
    <location>
        <begin position="165"/>
        <end position="188"/>
    </location>
</feature>
<dbReference type="Gene3D" id="3.40.50.300">
    <property type="entry name" value="P-loop containing nucleotide triphosphate hydrolases"/>
    <property type="match status" value="1"/>
</dbReference>
<evidence type="ECO:0000256" key="1">
    <source>
        <dbReference type="ARBA" id="ARBA00004429"/>
    </source>
</evidence>
<dbReference type="AlphaFoldDB" id="A0A085JC23"/>
<feature type="domain" description="ABC transporter" evidence="14">
    <location>
        <begin position="351"/>
        <end position="583"/>
    </location>
</feature>
<dbReference type="PROSITE" id="PS50893">
    <property type="entry name" value="ABC_TRANSPORTER_2"/>
    <property type="match status" value="1"/>
</dbReference>
<protein>
    <recommendedName>
        <fullName evidence="3">ABC-type xenobiotic transporter</fullName>
        <ecNumber evidence="3">7.6.2.2</ecNumber>
    </recommendedName>
</protein>
<keyword evidence="9 16" id="KW-0067">ATP-binding</keyword>
<dbReference type="NCBIfam" id="NF008379">
    <property type="entry name" value="PRK11174.1"/>
    <property type="match status" value="1"/>
</dbReference>
<dbReference type="RefSeq" id="WP_029990809.1">
    <property type="nucleotide sequence ID" value="NZ_ATMJ01000033.1"/>
</dbReference>
<evidence type="ECO:0000256" key="2">
    <source>
        <dbReference type="ARBA" id="ARBA00006526"/>
    </source>
</evidence>
<keyword evidence="8" id="KW-0547">Nucleotide-binding</keyword>
<sequence>MNKSRQQFLVRWLKEQRHYGRRWLRLSVITGVFSALLIITQAGIIARVLQNFIISHQPASDTPGLLVALAACFAGRSLLHYLREIAGFRAASAIREAIRQQIILRLEARGPAGTTSRAVGSWTTLLQEQIDNMQDYYARYLPQMSLATLIPALILITLLPLNWTAALILFCTAPLIPLFMAMVGMGAAEANRRNFQALARLSGDFLDRLRGLETLRLFHRGRAEQAAIAGSTEQFRLRTMEVLRLAFLSSAVLEFFAAISIAVVAVYFGFSYLGVLHFGDYHRGVTLFAGFLALILAPEFFQPLRDLGNFYHAKAQAVGAADQLETFLSETEEANLNTGTLTPGRSGPCTLVARDLVVMTAKGKPLTQPLNFTLPAGKRIALAGVSGAGKTSLINVILGFLPYQGSLTVDGTELRDIRPDHWQKQLAWVGQNPVLPAETVRDNIILDRPCDAQQFQRVMECSGINAFIADLPEGIDTPTGDNAVRLSVGQAQRVAVARALLLPSALLLLDEPTASLDRQSEQHVMHALTEASLQQTTLMITHQLEGLQDWDEIWVMAAGQIIQKGRWQALATTAGPFRDMLAQRDGEITL</sequence>
<evidence type="ECO:0000256" key="12">
    <source>
        <dbReference type="ARBA" id="ARBA00034018"/>
    </source>
</evidence>
<evidence type="ECO:0000256" key="9">
    <source>
        <dbReference type="ARBA" id="ARBA00022840"/>
    </source>
</evidence>
<dbReference type="GO" id="GO:0042883">
    <property type="term" value="P:cysteine transport"/>
    <property type="evidence" value="ECO:0007669"/>
    <property type="project" value="InterPro"/>
</dbReference>
<evidence type="ECO:0000256" key="13">
    <source>
        <dbReference type="SAM" id="Phobius"/>
    </source>
</evidence>
<dbReference type="InterPro" id="IPR039421">
    <property type="entry name" value="Type_1_exporter"/>
</dbReference>
<dbReference type="Gene3D" id="1.20.1560.10">
    <property type="entry name" value="ABC transporter type 1, transmembrane domain"/>
    <property type="match status" value="1"/>
</dbReference>
<dbReference type="PANTHER" id="PTHR24221">
    <property type="entry name" value="ATP-BINDING CASSETTE SUB-FAMILY B"/>
    <property type="match status" value="1"/>
</dbReference>
<proteinExistence type="inferred from homology"/>
<feature type="transmembrane region" description="Helical" evidence="13">
    <location>
        <begin position="23"/>
        <end position="44"/>
    </location>
</feature>
<keyword evidence="5" id="KW-1003">Cell membrane</keyword>
<dbReference type="PROSITE" id="PS50929">
    <property type="entry name" value="ABC_TM1F"/>
    <property type="match status" value="1"/>
</dbReference>
<keyword evidence="17" id="KW-1185">Reference proteome</keyword>
<dbReference type="PROSITE" id="PS00211">
    <property type="entry name" value="ABC_TRANSPORTER_1"/>
    <property type="match status" value="1"/>
</dbReference>
<keyword evidence="10 13" id="KW-1133">Transmembrane helix</keyword>
<dbReference type="NCBIfam" id="TIGR02857">
    <property type="entry name" value="CydD"/>
    <property type="match status" value="1"/>
</dbReference>
<dbReference type="GO" id="GO:0008559">
    <property type="term" value="F:ABC-type xenobiotic transporter activity"/>
    <property type="evidence" value="ECO:0007669"/>
    <property type="project" value="UniProtKB-EC"/>
</dbReference>
<dbReference type="InterPro" id="IPR003593">
    <property type="entry name" value="AAA+_ATPase"/>
</dbReference>
<comment type="similarity">
    <text evidence="2">Belongs to the ABC transporter superfamily. Drug exporter-2 (TC 3.A.1.117) family.</text>
</comment>
<dbReference type="GO" id="GO:0016887">
    <property type="term" value="F:ATP hydrolysis activity"/>
    <property type="evidence" value="ECO:0007669"/>
    <property type="project" value="InterPro"/>
</dbReference>
<dbReference type="EC" id="7.6.2.2" evidence="3"/>
<evidence type="ECO:0000256" key="4">
    <source>
        <dbReference type="ARBA" id="ARBA00022448"/>
    </source>
</evidence>
<dbReference type="FunFam" id="1.20.1560.10:FF:000039">
    <property type="entry name" value="Cysteine/glutathione ABC transporter permease/ATP-binding protein CydD"/>
    <property type="match status" value="1"/>
</dbReference>
<dbReference type="OrthoDB" id="9806127at2"/>
<dbReference type="GO" id="GO:0005524">
    <property type="term" value="F:ATP binding"/>
    <property type="evidence" value="ECO:0007669"/>
    <property type="project" value="UniProtKB-KW"/>
</dbReference>
<dbReference type="SUPFAM" id="SSF90123">
    <property type="entry name" value="ABC transporter transmembrane region"/>
    <property type="match status" value="1"/>
</dbReference>
<keyword evidence="11 13" id="KW-0472">Membrane</keyword>
<dbReference type="InterPro" id="IPR003439">
    <property type="entry name" value="ABC_transporter-like_ATP-bd"/>
</dbReference>
<dbReference type="InterPro" id="IPR014216">
    <property type="entry name" value="ABC_transptr_CydD"/>
</dbReference>
<dbReference type="GO" id="GO:0034040">
    <property type="term" value="F:ATPase-coupled lipid transmembrane transporter activity"/>
    <property type="evidence" value="ECO:0007669"/>
    <property type="project" value="TreeGrafter"/>
</dbReference>
<evidence type="ECO:0000259" key="15">
    <source>
        <dbReference type="PROSITE" id="PS50929"/>
    </source>
</evidence>
<dbReference type="InterPro" id="IPR011527">
    <property type="entry name" value="ABC1_TM_dom"/>
</dbReference>
<keyword evidence="6" id="KW-0997">Cell inner membrane</keyword>
<evidence type="ECO:0000259" key="14">
    <source>
        <dbReference type="PROSITE" id="PS50893"/>
    </source>
</evidence>
<dbReference type="Proteomes" id="UP000028602">
    <property type="component" value="Unassembled WGS sequence"/>
</dbReference>
<dbReference type="Pfam" id="PF00005">
    <property type="entry name" value="ABC_tran"/>
    <property type="match status" value="1"/>
</dbReference>
<dbReference type="InterPro" id="IPR027417">
    <property type="entry name" value="P-loop_NTPase"/>
</dbReference>
<feature type="transmembrane region" description="Helical" evidence="13">
    <location>
        <begin position="245"/>
        <end position="269"/>
    </location>
</feature>
<keyword evidence="7 13" id="KW-0812">Transmembrane</keyword>
<evidence type="ECO:0000256" key="5">
    <source>
        <dbReference type="ARBA" id="ARBA00022475"/>
    </source>
</evidence>
<feature type="domain" description="ABC transmembrane type-1" evidence="15">
    <location>
        <begin position="26"/>
        <end position="316"/>
    </location>
</feature>
<dbReference type="Pfam" id="PF00664">
    <property type="entry name" value="ABC_membrane"/>
    <property type="match status" value="1"/>
</dbReference>
<evidence type="ECO:0000256" key="11">
    <source>
        <dbReference type="ARBA" id="ARBA00023136"/>
    </source>
</evidence>
<evidence type="ECO:0000256" key="8">
    <source>
        <dbReference type="ARBA" id="ARBA00022741"/>
    </source>
</evidence>
<comment type="catalytic activity">
    <reaction evidence="12">
        <text>ATP + H2O + xenobioticSide 1 = ADP + phosphate + xenobioticSide 2.</text>
        <dbReference type="EC" id="7.6.2.2"/>
    </reaction>
</comment>
<dbReference type="CDD" id="cd18584">
    <property type="entry name" value="ABC_6TM_AarD_CydD"/>
    <property type="match status" value="1"/>
</dbReference>
<evidence type="ECO:0000256" key="3">
    <source>
        <dbReference type="ARBA" id="ARBA00012191"/>
    </source>
</evidence>
<organism evidence="16 17">
    <name type="scientific">Tatumella ptyseos ATCC 33301</name>
    <dbReference type="NCBI Taxonomy" id="1005995"/>
    <lineage>
        <taxon>Bacteria</taxon>
        <taxon>Pseudomonadati</taxon>
        <taxon>Pseudomonadota</taxon>
        <taxon>Gammaproteobacteria</taxon>
        <taxon>Enterobacterales</taxon>
        <taxon>Erwiniaceae</taxon>
        <taxon>Tatumella</taxon>
    </lineage>
</organism>
<evidence type="ECO:0000256" key="10">
    <source>
        <dbReference type="ARBA" id="ARBA00022989"/>
    </source>
</evidence>
<feature type="transmembrane region" description="Helical" evidence="13">
    <location>
        <begin position="281"/>
        <end position="301"/>
    </location>
</feature>
<comment type="caution">
    <text evidence="16">The sequence shown here is derived from an EMBL/GenBank/DDBJ whole genome shotgun (WGS) entry which is preliminary data.</text>
</comment>
<evidence type="ECO:0000313" key="17">
    <source>
        <dbReference type="Proteomes" id="UP000028602"/>
    </source>
</evidence>